<dbReference type="PANTHER" id="PTHR24201:SF15">
    <property type="entry name" value="ANKYRIN REPEAT DOMAIN-CONTAINING PROTEIN 66"/>
    <property type="match status" value="1"/>
</dbReference>
<evidence type="ECO:0000256" key="3">
    <source>
        <dbReference type="PROSITE-ProRule" id="PRU00023"/>
    </source>
</evidence>
<dbReference type="EMBL" id="BMAT01013544">
    <property type="protein sequence ID" value="GFS15053.1"/>
    <property type="molecule type" value="Genomic_DNA"/>
</dbReference>
<proteinExistence type="predicted"/>
<dbReference type="InterPro" id="IPR002110">
    <property type="entry name" value="Ankyrin_rpt"/>
</dbReference>
<protein>
    <submittedName>
        <fullName evidence="5">Ankyrin repeat domain-containing protein 66</fullName>
    </submittedName>
</protein>
<dbReference type="PROSITE" id="PS50088">
    <property type="entry name" value="ANK_REPEAT"/>
    <property type="match status" value="2"/>
</dbReference>
<evidence type="ECO:0000313" key="6">
    <source>
        <dbReference type="Proteomes" id="UP000762676"/>
    </source>
</evidence>
<dbReference type="InterPro" id="IPR036770">
    <property type="entry name" value="Ankyrin_rpt-contain_sf"/>
</dbReference>
<keyword evidence="2 3" id="KW-0040">ANK repeat</keyword>
<sequence length="200" mass="22462">MASMLGLEVHEAASTGDYDSLEEFVSTAKYDLNLADEDWGNKTALHWACQRGYVECVRLLLENGAKPLRTVTGWTPAHFAAETGKLSALRALHNAGIRVDRKDIYGCTPRRLTEIYNHTECFKFLSQIEQEREEQRCRAGSAYTSDDEDEDDDVFSLPTSIAVEEKTEKTERIEKTEKTQSHSSPPASSRRRGQGSSRGQ</sequence>
<dbReference type="AlphaFoldDB" id="A0AAV4J047"/>
<accession>A0AAV4J047</accession>
<keyword evidence="6" id="KW-1185">Reference proteome</keyword>
<keyword evidence="1" id="KW-0677">Repeat</keyword>
<name>A0AAV4J047_9GAST</name>
<reference evidence="5 6" key="1">
    <citation type="journal article" date="2021" name="Elife">
        <title>Chloroplast acquisition without the gene transfer in kleptoplastic sea slugs, Plakobranchus ocellatus.</title>
        <authorList>
            <person name="Maeda T."/>
            <person name="Takahashi S."/>
            <person name="Yoshida T."/>
            <person name="Shimamura S."/>
            <person name="Takaki Y."/>
            <person name="Nagai Y."/>
            <person name="Toyoda A."/>
            <person name="Suzuki Y."/>
            <person name="Arimoto A."/>
            <person name="Ishii H."/>
            <person name="Satoh N."/>
            <person name="Nishiyama T."/>
            <person name="Hasebe M."/>
            <person name="Maruyama T."/>
            <person name="Minagawa J."/>
            <person name="Obokata J."/>
            <person name="Shigenobu S."/>
        </authorList>
    </citation>
    <scope>NUCLEOTIDE SEQUENCE [LARGE SCALE GENOMIC DNA]</scope>
</reference>
<dbReference type="PANTHER" id="PTHR24201">
    <property type="entry name" value="ANK_REP_REGION DOMAIN-CONTAINING PROTEIN"/>
    <property type="match status" value="1"/>
</dbReference>
<comment type="caution">
    <text evidence="5">The sequence shown here is derived from an EMBL/GenBank/DDBJ whole genome shotgun (WGS) entry which is preliminary data.</text>
</comment>
<dbReference type="SMART" id="SM00248">
    <property type="entry name" value="ANK"/>
    <property type="match status" value="3"/>
</dbReference>
<dbReference type="InterPro" id="IPR050776">
    <property type="entry name" value="Ank_Repeat/CDKN_Inhibitor"/>
</dbReference>
<dbReference type="Gene3D" id="1.25.40.20">
    <property type="entry name" value="Ankyrin repeat-containing domain"/>
    <property type="match status" value="2"/>
</dbReference>
<organism evidence="5 6">
    <name type="scientific">Elysia marginata</name>
    <dbReference type="NCBI Taxonomy" id="1093978"/>
    <lineage>
        <taxon>Eukaryota</taxon>
        <taxon>Metazoa</taxon>
        <taxon>Spiralia</taxon>
        <taxon>Lophotrochozoa</taxon>
        <taxon>Mollusca</taxon>
        <taxon>Gastropoda</taxon>
        <taxon>Heterobranchia</taxon>
        <taxon>Euthyneura</taxon>
        <taxon>Panpulmonata</taxon>
        <taxon>Sacoglossa</taxon>
        <taxon>Placobranchoidea</taxon>
        <taxon>Plakobranchidae</taxon>
        <taxon>Elysia</taxon>
    </lineage>
</organism>
<feature type="repeat" description="ANK" evidence="3">
    <location>
        <begin position="40"/>
        <end position="65"/>
    </location>
</feature>
<feature type="compositionally biased region" description="Low complexity" evidence="4">
    <location>
        <begin position="181"/>
        <end position="200"/>
    </location>
</feature>
<evidence type="ECO:0000313" key="5">
    <source>
        <dbReference type="EMBL" id="GFS15053.1"/>
    </source>
</evidence>
<feature type="repeat" description="ANK" evidence="3">
    <location>
        <begin position="72"/>
        <end position="104"/>
    </location>
</feature>
<dbReference type="PROSITE" id="PS50297">
    <property type="entry name" value="ANK_REP_REGION"/>
    <property type="match status" value="2"/>
</dbReference>
<dbReference type="SUPFAM" id="SSF48403">
    <property type="entry name" value="Ankyrin repeat"/>
    <property type="match status" value="1"/>
</dbReference>
<dbReference type="Pfam" id="PF12796">
    <property type="entry name" value="Ank_2"/>
    <property type="match status" value="1"/>
</dbReference>
<evidence type="ECO:0000256" key="4">
    <source>
        <dbReference type="SAM" id="MobiDB-lite"/>
    </source>
</evidence>
<feature type="compositionally biased region" description="Basic and acidic residues" evidence="4">
    <location>
        <begin position="163"/>
        <end position="180"/>
    </location>
</feature>
<evidence type="ECO:0000256" key="1">
    <source>
        <dbReference type="ARBA" id="ARBA00022737"/>
    </source>
</evidence>
<evidence type="ECO:0000256" key="2">
    <source>
        <dbReference type="ARBA" id="ARBA00023043"/>
    </source>
</evidence>
<feature type="region of interest" description="Disordered" evidence="4">
    <location>
        <begin position="159"/>
        <end position="200"/>
    </location>
</feature>
<gene>
    <name evidence="5" type="ORF">ElyMa_006761900</name>
</gene>
<dbReference type="Proteomes" id="UP000762676">
    <property type="component" value="Unassembled WGS sequence"/>
</dbReference>